<dbReference type="InterPro" id="IPR026988">
    <property type="entry name" value="YaaC-like"/>
</dbReference>
<evidence type="ECO:0008006" key="3">
    <source>
        <dbReference type="Google" id="ProtNLM"/>
    </source>
</evidence>
<dbReference type="RefSeq" id="WP_088004252.1">
    <property type="nucleotide sequence ID" value="NZ_BMHB01000009.1"/>
</dbReference>
<name>A0A8J3AT99_9BACI</name>
<organism evidence="1 2">
    <name type="scientific">Gottfriedia solisilvae</name>
    <dbReference type="NCBI Taxonomy" id="1516104"/>
    <lineage>
        <taxon>Bacteria</taxon>
        <taxon>Bacillati</taxon>
        <taxon>Bacillota</taxon>
        <taxon>Bacilli</taxon>
        <taxon>Bacillales</taxon>
        <taxon>Bacillaceae</taxon>
        <taxon>Gottfriedia</taxon>
    </lineage>
</organism>
<evidence type="ECO:0000313" key="1">
    <source>
        <dbReference type="EMBL" id="GGI18519.1"/>
    </source>
</evidence>
<comment type="caution">
    <text evidence="1">The sequence shown here is derived from an EMBL/GenBank/DDBJ whole genome shotgun (WGS) entry which is preliminary data.</text>
</comment>
<evidence type="ECO:0000313" key="2">
    <source>
        <dbReference type="Proteomes" id="UP000626244"/>
    </source>
</evidence>
<sequence length="319" mass="37512">MLYPYNNVWDELCYFSSAQYSKNYLQTKYERFHSIDKKSKAFHNAYPFLYYIEHGKSYFLAARQSQINVKPTLLFYGLVQLIKACILTVDPNYPSTTAILAHGVTSRKIKKTGYSFLEDEVKIQKNGLFTHAAKELFNITNLDGEKFMMLQLLQSIPELSTLLKITKKGSVFVPINHDDDTIVVPEQILSSYHFTAERFITFLQSKQNTVNIDLVSQDPRNIKIKSNNNERLLRNVPFYFNLSNQSYYLKTQKESLMILPEILYHYLLLYNLSMICRYETDWWCELLQTFSTDDYPLINQFLTSTEQKIPFLIHRLLTL</sequence>
<accession>A0A8J3AT99</accession>
<dbReference type="EMBL" id="BMHB01000009">
    <property type="protein sequence ID" value="GGI18519.1"/>
    <property type="molecule type" value="Genomic_DNA"/>
</dbReference>
<dbReference type="Proteomes" id="UP000626244">
    <property type="component" value="Unassembled WGS sequence"/>
</dbReference>
<dbReference type="Pfam" id="PF14175">
    <property type="entry name" value="YaaC"/>
    <property type="match status" value="1"/>
</dbReference>
<keyword evidence="2" id="KW-1185">Reference proteome</keyword>
<protein>
    <recommendedName>
        <fullName evidence="3">YaaC-like Protein</fullName>
    </recommendedName>
</protein>
<dbReference type="OrthoDB" id="2380109at2"/>
<gene>
    <name evidence="1" type="ORF">GCM10007380_43310</name>
</gene>
<proteinExistence type="predicted"/>
<dbReference type="AlphaFoldDB" id="A0A8J3AT99"/>
<reference evidence="2" key="1">
    <citation type="journal article" date="2019" name="Int. J. Syst. Evol. Microbiol.">
        <title>The Global Catalogue of Microorganisms (GCM) 10K type strain sequencing project: providing services to taxonomists for standard genome sequencing and annotation.</title>
        <authorList>
            <consortium name="The Broad Institute Genomics Platform"/>
            <consortium name="The Broad Institute Genome Sequencing Center for Infectious Disease"/>
            <person name="Wu L."/>
            <person name="Ma J."/>
        </authorList>
    </citation>
    <scope>NUCLEOTIDE SEQUENCE [LARGE SCALE GENOMIC DNA]</scope>
    <source>
        <strain evidence="2">CGMCC 1.14993</strain>
    </source>
</reference>